<gene>
    <name evidence="2" type="ORF">NBEOAGPD_4820</name>
</gene>
<sequence length="96" mass="10241">MSELQDIARTVSALAVPGMKPKDLVDAVRKQHPDATKKQISRAAFMAMILAAEGDPSRAQHVQALALAARSDDTGEGSAEAAPRRKKKKKVRHAAA</sequence>
<organism evidence="2 3">
    <name type="scientific">Methylobacterium gregans</name>
    <dbReference type="NCBI Taxonomy" id="374424"/>
    <lineage>
        <taxon>Bacteria</taxon>
        <taxon>Pseudomonadati</taxon>
        <taxon>Pseudomonadota</taxon>
        <taxon>Alphaproteobacteria</taxon>
        <taxon>Hyphomicrobiales</taxon>
        <taxon>Methylobacteriaceae</taxon>
        <taxon>Methylobacterium</taxon>
    </lineage>
</organism>
<name>A0AA37HT10_9HYPH</name>
<comment type="caution">
    <text evidence="2">The sequence shown here is derived from an EMBL/GenBank/DDBJ whole genome shotgun (WGS) entry which is preliminary data.</text>
</comment>
<evidence type="ECO:0000313" key="3">
    <source>
        <dbReference type="Proteomes" id="UP001055108"/>
    </source>
</evidence>
<evidence type="ECO:0000256" key="1">
    <source>
        <dbReference type="SAM" id="MobiDB-lite"/>
    </source>
</evidence>
<dbReference type="RefSeq" id="WP_238306800.1">
    <property type="nucleotide sequence ID" value="NZ_BPQM01000144.1"/>
</dbReference>
<reference evidence="2" key="2">
    <citation type="submission" date="2021-08" db="EMBL/GenBank/DDBJ databases">
        <authorList>
            <person name="Tani A."/>
            <person name="Ola A."/>
            <person name="Ogura Y."/>
            <person name="Katsura K."/>
            <person name="Hayashi T."/>
        </authorList>
    </citation>
    <scope>NUCLEOTIDE SEQUENCE</scope>
    <source>
        <strain evidence="2">NBRC 103626</strain>
    </source>
</reference>
<dbReference type="EMBL" id="BPQM01000144">
    <property type="protein sequence ID" value="GJD81567.1"/>
    <property type="molecule type" value="Genomic_DNA"/>
</dbReference>
<dbReference type="Proteomes" id="UP001055108">
    <property type="component" value="Unassembled WGS sequence"/>
</dbReference>
<proteinExistence type="predicted"/>
<keyword evidence="3" id="KW-1185">Reference proteome</keyword>
<feature type="compositionally biased region" description="Basic residues" evidence="1">
    <location>
        <begin position="84"/>
        <end position="96"/>
    </location>
</feature>
<dbReference type="AlphaFoldDB" id="A0AA37HT10"/>
<feature type="region of interest" description="Disordered" evidence="1">
    <location>
        <begin position="68"/>
        <end position="96"/>
    </location>
</feature>
<accession>A0AA37HT10</accession>
<protein>
    <submittedName>
        <fullName evidence="2">Uncharacterized protein</fullName>
    </submittedName>
</protein>
<evidence type="ECO:0000313" key="2">
    <source>
        <dbReference type="EMBL" id="GJD81567.1"/>
    </source>
</evidence>
<reference evidence="2" key="1">
    <citation type="journal article" date="2016" name="Front. Microbiol.">
        <title>Genome Sequence of the Piezophilic, Mesophilic Sulfate-Reducing Bacterium Desulfovibrio indicus J2T.</title>
        <authorList>
            <person name="Cao J."/>
            <person name="Maignien L."/>
            <person name="Shao Z."/>
            <person name="Alain K."/>
            <person name="Jebbar M."/>
        </authorList>
    </citation>
    <scope>NUCLEOTIDE SEQUENCE</scope>
    <source>
        <strain evidence="2">NBRC 103626</strain>
    </source>
</reference>